<protein>
    <submittedName>
        <fullName evidence="17">Toll-like receptor 13 isoform X2</fullName>
    </submittedName>
</protein>
<evidence type="ECO:0000256" key="9">
    <source>
        <dbReference type="ARBA" id="ARBA00022989"/>
    </source>
</evidence>
<dbReference type="PRINTS" id="PR01537">
    <property type="entry name" value="INTRLKN1R1F"/>
</dbReference>
<dbReference type="GO" id="GO:0007165">
    <property type="term" value="P:signal transduction"/>
    <property type="evidence" value="ECO:0007669"/>
    <property type="project" value="InterPro"/>
</dbReference>
<evidence type="ECO:0000256" key="10">
    <source>
        <dbReference type="ARBA" id="ARBA00023136"/>
    </source>
</evidence>
<evidence type="ECO:0000256" key="5">
    <source>
        <dbReference type="ARBA" id="ARBA00022692"/>
    </source>
</evidence>
<evidence type="ECO:0000256" key="6">
    <source>
        <dbReference type="ARBA" id="ARBA00022729"/>
    </source>
</evidence>
<evidence type="ECO:0000256" key="15">
    <source>
        <dbReference type="SAM" id="SignalP"/>
    </source>
</evidence>
<dbReference type="GO" id="GO:0045087">
    <property type="term" value="P:innate immune response"/>
    <property type="evidence" value="ECO:0007669"/>
    <property type="project" value="UniProtKB-KW"/>
</dbReference>
<dbReference type="GO" id="GO:0038023">
    <property type="term" value="F:signaling receptor activity"/>
    <property type="evidence" value="ECO:0007669"/>
    <property type="project" value="TreeGrafter"/>
</dbReference>
<dbReference type="InterPro" id="IPR001611">
    <property type="entry name" value="Leu-rich_rpt"/>
</dbReference>
<dbReference type="PANTHER" id="PTHR24365:SF545">
    <property type="entry name" value="TOLL-LIKE RECEPTOR 12"/>
    <property type="match status" value="1"/>
</dbReference>
<reference evidence="17" key="1">
    <citation type="submission" date="2021-11" db="EMBL/GenBank/DDBJ databases">
        <authorList>
            <person name="Chen Y."/>
            <person name="Yang P."/>
        </authorList>
    </citation>
    <scope>NUCLEOTIDE SEQUENCE</scope>
    <source>
        <tissue evidence="17">Spleen</tissue>
    </source>
</reference>
<dbReference type="InterPro" id="IPR003591">
    <property type="entry name" value="Leu-rich_rpt_typical-subtyp"/>
</dbReference>
<evidence type="ECO:0000259" key="16">
    <source>
        <dbReference type="PROSITE" id="PS50104"/>
    </source>
</evidence>
<evidence type="ECO:0000256" key="2">
    <source>
        <dbReference type="ARBA" id="ARBA00009634"/>
    </source>
</evidence>
<dbReference type="SMART" id="SM00369">
    <property type="entry name" value="LRR_TYP"/>
    <property type="match status" value="7"/>
</dbReference>
<evidence type="ECO:0000256" key="12">
    <source>
        <dbReference type="ARBA" id="ARBA00023180"/>
    </source>
</evidence>
<dbReference type="PROSITE" id="PS50104">
    <property type="entry name" value="TIR"/>
    <property type="match status" value="1"/>
</dbReference>
<dbReference type="Pfam" id="PF01582">
    <property type="entry name" value="TIR"/>
    <property type="match status" value="1"/>
</dbReference>
<dbReference type="SUPFAM" id="SSF52058">
    <property type="entry name" value="L domain-like"/>
    <property type="match status" value="2"/>
</dbReference>
<keyword evidence="7" id="KW-0677">Repeat</keyword>
<evidence type="ECO:0000256" key="4">
    <source>
        <dbReference type="ARBA" id="ARBA00022614"/>
    </source>
</evidence>
<keyword evidence="11 17" id="KW-0675">Receptor</keyword>
<keyword evidence="13" id="KW-0395">Inflammatory response</keyword>
<keyword evidence="6 15" id="KW-0732">Signal</keyword>
<organism evidence="17">
    <name type="scientific">Aquarana catesbeiana</name>
    <name type="common">American bullfrog</name>
    <name type="synonym">Rana catesbeiana</name>
    <dbReference type="NCBI Taxonomy" id="8400"/>
    <lineage>
        <taxon>Eukaryota</taxon>
        <taxon>Metazoa</taxon>
        <taxon>Chordata</taxon>
        <taxon>Craniata</taxon>
        <taxon>Vertebrata</taxon>
        <taxon>Euteleostomi</taxon>
        <taxon>Amphibia</taxon>
        <taxon>Batrachia</taxon>
        <taxon>Anura</taxon>
        <taxon>Neobatrachia</taxon>
        <taxon>Ranoidea</taxon>
        <taxon>Ranidae</taxon>
        <taxon>Aquarana</taxon>
    </lineage>
</organism>
<dbReference type="Gene3D" id="3.40.50.10140">
    <property type="entry name" value="Toll/interleukin-1 receptor homology (TIR) domain"/>
    <property type="match status" value="1"/>
</dbReference>
<comment type="subcellular location">
    <subcellularLocation>
        <location evidence="1">Membrane</location>
        <topology evidence="1">Single-pass type I membrane protein</topology>
    </subcellularLocation>
</comment>
<comment type="similarity">
    <text evidence="2">Belongs to the Toll-like receptor family.</text>
</comment>
<dbReference type="EMBL" id="OL589126">
    <property type="protein sequence ID" value="UZC48665.1"/>
    <property type="molecule type" value="mRNA"/>
</dbReference>
<evidence type="ECO:0000256" key="14">
    <source>
        <dbReference type="SAM" id="Phobius"/>
    </source>
</evidence>
<evidence type="ECO:0000256" key="1">
    <source>
        <dbReference type="ARBA" id="ARBA00004479"/>
    </source>
</evidence>
<proteinExistence type="evidence at transcript level"/>
<keyword evidence="4" id="KW-0433">Leucine-rich repeat</keyword>
<dbReference type="PANTHER" id="PTHR24365">
    <property type="entry name" value="TOLL-LIKE RECEPTOR"/>
    <property type="match status" value="1"/>
</dbReference>
<dbReference type="FunFam" id="3.40.50.10140:FF:000001">
    <property type="entry name" value="Toll-like receptor 2"/>
    <property type="match status" value="1"/>
</dbReference>
<evidence type="ECO:0000256" key="8">
    <source>
        <dbReference type="ARBA" id="ARBA00022859"/>
    </source>
</evidence>
<keyword evidence="8" id="KW-0391">Immunity</keyword>
<keyword evidence="9 14" id="KW-1133">Transmembrane helix</keyword>
<evidence type="ECO:0000256" key="13">
    <source>
        <dbReference type="ARBA" id="ARBA00023198"/>
    </source>
</evidence>
<evidence type="ECO:0000256" key="3">
    <source>
        <dbReference type="ARBA" id="ARBA00022588"/>
    </source>
</evidence>
<dbReference type="InterPro" id="IPR035897">
    <property type="entry name" value="Toll_tir_struct_dom_sf"/>
</dbReference>
<evidence type="ECO:0000256" key="7">
    <source>
        <dbReference type="ARBA" id="ARBA00022737"/>
    </source>
</evidence>
<name>A0A9E8AHN5_AQUCT</name>
<evidence type="ECO:0000256" key="11">
    <source>
        <dbReference type="ARBA" id="ARBA00023170"/>
    </source>
</evidence>
<dbReference type="PROSITE" id="PS51450">
    <property type="entry name" value="LRR"/>
    <property type="match status" value="3"/>
</dbReference>
<dbReference type="GO" id="GO:0005886">
    <property type="term" value="C:plasma membrane"/>
    <property type="evidence" value="ECO:0007669"/>
    <property type="project" value="TreeGrafter"/>
</dbReference>
<keyword evidence="3" id="KW-0399">Innate immunity</keyword>
<dbReference type="Pfam" id="PF13855">
    <property type="entry name" value="LRR_8"/>
    <property type="match status" value="1"/>
</dbReference>
<feature type="transmembrane region" description="Helical" evidence="14">
    <location>
        <begin position="738"/>
        <end position="757"/>
    </location>
</feature>
<dbReference type="SUPFAM" id="SSF52200">
    <property type="entry name" value="Toll/Interleukin receptor TIR domain"/>
    <property type="match status" value="1"/>
</dbReference>
<keyword evidence="5 14" id="KW-0812">Transmembrane</keyword>
<keyword evidence="10 14" id="KW-0472">Membrane</keyword>
<feature type="domain" description="TIR" evidence="16">
    <location>
        <begin position="786"/>
        <end position="929"/>
    </location>
</feature>
<dbReference type="SMART" id="SM00255">
    <property type="entry name" value="TIR"/>
    <property type="match status" value="1"/>
</dbReference>
<accession>A0A9E8AHN5</accession>
<feature type="chain" id="PRO_5038366427" evidence="15">
    <location>
        <begin position="24"/>
        <end position="937"/>
    </location>
</feature>
<dbReference type="InterPro" id="IPR032675">
    <property type="entry name" value="LRR_dom_sf"/>
</dbReference>
<keyword evidence="12" id="KW-0325">Glycoprotein</keyword>
<evidence type="ECO:0000313" key="17">
    <source>
        <dbReference type="EMBL" id="UZC48665.1"/>
    </source>
</evidence>
<dbReference type="GO" id="GO:0006954">
    <property type="term" value="P:inflammatory response"/>
    <property type="evidence" value="ECO:0007669"/>
    <property type="project" value="UniProtKB-KW"/>
</dbReference>
<dbReference type="InterPro" id="IPR000157">
    <property type="entry name" value="TIR_dom"/>
</dbReference>
<sequence length="937" mass="109222">MNIYSSVFLQLLCLIFSCYFCQSLLRQNCQVLEKNYYAQFMDLKFDTCEGFEEFNFSIAVHCDHVENLHLALKDAPLETDWLCLTKYCGMTMETGVFSRFTRLNALYIETRDVELQPGTFSGLPQLTTLWIKADVMSNNITFHKDTFFGLNSLQELKISYIKLSAFNISLLNHLHLLDNLILENNNILYLSEVTASLGIFKNLKKLSVVSNWIRKLRTADCLTSQNPTSYGQFVNFNISHLDLSASQLTITEPKSLCNFPHLERFTADSTGIAIEDLYKSGIKTIKTISLQNAGFDKFQICASASHFKSEELLLMFSSIHKINTFGGSCKNIKKLNLSGNYLDNTGVKQMQKLPDLLELDLSNNNLESLELCNNESAPMLKLVCLNASFNYLLRLQKGQFACLKELKSLSLESNKINHIADFAFDGLDQLQLLNLQHNNIFRIGEFTFSNLFMVRHLNLYENVVKKFHFDAFRNVLLEDIKLTYTFDHDFSWWKNIRRSLRNISVKTNVLHLTSDVLDEFPFLESLQLDSPDIALSCASFAEAKELHLKNTIEFTNIDARWSPFASFTKLEKLYYSVHPQDVSNSSTIINSLKDISSLKFLYLHNIDSIIKYNQININNIFQRLVHLKVLHLKNAGIERLDSKDVFSDLQDLEFLIIENQNMQEVESIVFDSMPNLKYIYFLQTTFPCSCNFNGFLSWLESNTRVSAIGFYNQKCLIEDISMNFRFFLNSNCRSDLDFILFVLSFLCTLLFMCLSLFHESIHWYILYIVYIVKCWLNHRLQHKDKYEYDAFVSYNTNDELWVTEQLLLNLEQKGPPFFKVCIHNRDFEVGRDIVENIMDSIYSSRWTVCIITHNYLQSNWCSLEMRMATYKLLTESKESLILIFLDKISREELQYYHRLTKLLNKKTYLDWPDHENGQQLFWARLRKIIAKSGRNLK</sequence>
<dbReference type="Gene3D" id="3.80.10.10">
    <property type="entry name" value="Ribonuclease Inhibitor"/>
    <property type="match status" value="4"/>
</dbReference>
<feature type="signal peptide" evidence="15">
    <location>
        <begin position="1"/>
        <end position="23"/>
    </location>
</feature>
<dbReference type="AlphaFoldDB" id="A0A9E8AHN5"/>